<dbReference type="InterPro" id="IPR029058">
    <property type="entry name" value="AB_hydrolase_fold"/>
</dbReference>
<evidence type="ECO:0000313" key="4">
    <source>
        <dbReference type="Proteomes" id="UP000518878"/>
    </source>
</evidence>
<dbReference type="AlphaFoldDB" id="A0A7X5TPG5"/>
<sequence>MPKVSLPSLAALLALTLPAPAFAVDATPGPRPGEIAVEHGVATASDGSTMPYEIGTLYVPENRAKPGSRPIGVGFVRVKATHPTKAPPIVLLAGGPGITMLDIVLDRDDAAKRRVKVWQGYAEIADLIVIEQRGYTLRGDMMTLKVPAAPLDKASTIEADIETMRSMARAARTAYPKADLSGYSIGEMADDVDDLRKALGYDRVSLVAASFGSQWAFAVMKRHPGRTARTVISSAEPLDYGYDIPSHVFAVMQRIAVEAEQDPALKPYMPEGGLTGAIQATLQRFRKGDATVIVPGENGATRKLVLGLGDYQQALVNYAGDASEFPAFVLSAYHRHYDEWARDSIGWRAAEDRSLINPLVNIGLDMSAERKDLLWTDPALPIVGGWNFASYLATKGEWATPDPGDAFRHAVQDPTPILFVQGDWDASTPIENTFAMAPYFPNSRTVVVHRAQHGGTFQLLRSRPALLAKVGAFLRTGETRDLPSEISLDAVTFRKPGFPPPGT</sequence>
<organism evidence="3 4">
    <name type="scientific">Luteibacter yeojuensis</name>
    <dbReference type="NCBI Taxonomy" id="345309"/>
    <lineage>
        <taxon>Bacteria</taxon>
        <taxon>Pseudomonadati</taxon>
        <taxon>Pseudomonadota</taxon>
        <taxon>Gammaproteobacteria</taxon>
        <taxon>Lysobacterales</taxon>
        <taxon>Rhodanobacteraceae</taxon>
        <taxon>Luteibacter</taxon>
    </lineage>
</organism>
<gene>
    <name evidence="3" type="ORF">HBF32_06075</name>
</gene>
<dbReference type="SUPFAM" id="SSF53474">
    <property type="entry name" value="alpha/beta-Hydrolases"/>
    <property type="match status" value="1"/>
</dbReference>
<keyword evidence="3" id="KW-0378">Hydrolase</keyword>
<dbReference type="Pfam" id="PF08386">
    <property type="entry name" value="Abhydrolase_4"/>
    <property type="match status" value="1"/>
</dbReference>
<dbReference type="GO" id="GO:0016787">
    <property type="term" value="F:hydrolase activity"/>
    <property type="evidence" value="ECO:0007669"/>
    <property type="project" value="UniProtKB-KW"/>
</dbReference>
<evidence type="ECO:0000259" key="2">
    <source>
        <dbReference type="Pfam" id="PF08386"/>
    </source>
</evidence>
<proteinExistence type="predicted"/>
<evidence type="ECO:0000256" key="1">
    <source>
        <dbReference type="SAM" id="SignalP"/>
    </source>
</evidence>
<dbReference type="EMBL" id="JAAQTL010000001">
    <property type="protein sequence ID" value="NID15035.1"/>
    <property type="molecule type" value="Genomic_DNA"/>
</dbReference>
<reference evidence="3 4" key="1">
    <citation type="journal article" date="2006" name="Int. J. Syst. Evol. Microbiol.">
        <title>Dyella yeojuensis sp. nov., isolated from greenhouse soil in Korea.</title>
        <authorList>
            <person name="Kim B.Y."/>
            <person name="Weon H.Y."/>
            <person name="Lee K.H."/>
            <person name="Seok S.J."/>
            <person name="Kwon S.W."/>
            <person name="Go S.J."/>
            <person name="Stackebrandt E."/>
        </authorList>
    </citation>
    <scope>NUCLEOTIDE SEQUENCE [LARGE SCALE GENOMIC DNA]</scope>
    <source>
        <strain evidence="3 4">DSM 17673</strain>
    </source>
</reference>
<evidence type="ECO:0000313" key="3">
    <source>
        <dbReference type="EMBL" id="NID15035.1"/>
    </source>
</evidence>
<keyword evidence="4" id="KW-1185">Reference proteome</keyword>
<name>A0A7X5TPG5_9GAMM</name>
<feature type="signal peptide" evidence="1">
    <location>
        <begin position="1"/>
        <end position="23"/>
    </location>
</feature>
<dbReference type="RefSeq" id="WP_166698812.1">
    <property type="nucleotide sequence ID" value="NZ_JAAQTL010000001.1"/>
</dbReference>
<keyword evidence="1" id="KW-0732">Signal</keyword>
<dbReference type="Gene3D" id="3.40.50.1820">
    <property type="entry name" value="alpha/beta hydrolase"/>
    <property type="match status" value="1"/>
</dbReference>
<dbReference type="InterPro" id="IPR013595">
    <property type="entry name" value="Pept_S33_TAP-like_C"/>
</dbReference>
<protein>
    <submittedName>
        <fullName evidence="3">Alpha/beta hydrolase</fullName>
    </submittedName>
</protein>
<accession>A0A7X5TPG5</accession>
<dbReference type="Proteomes" id="UP000518878">
    <property type="component" value="Unassembled WGS sequence"/>
</dbReference>
<feature type="chain" id="PRO_5030527926" evidence="1">
    <location>
        <begin position="24"/>
        <end position="503"/>
    </location>
</feature>
<feature type="domain" description="Peptidase S33 tripeptidyl aminopeptidase-like C-terminal" evidence="2">
    <location>
        <begin position="397"/>
        <end position="479"/>
    </location>
</feature>
<comment type="caution">
    <text evidence="3">The sequence shown here is derived from an EMBL/GenBank/DDBJ whole genome shotgun (WGS) entry which is preliminary data.</text>
</comment>